<proteinExistence type="predicted"/>
<reference evidence="2" key="1">
    <citation type="submission" date="2024-04" db="EMBL/GenBank/DDBJ databases">
        <authorList>
            <consortium name="Molecular Ecology Group"/>
        </authorList>
    </citation>
    <scope>NUCLEOTIDE SEQUENCE</scope>
</reference>
<evidence type="ECO:0000313" key="2">
    <source>
        <dbReference type="EMBL" id="CAL1680909.1"/>
    </source>
</evidence>
<gene>
    <name evidence="2" type="ORF">LPLAT_LOCUS6854</name>
</gene>
<sequence>MSFGRSGDPLVKNVSTINSNLASNLDYNVYNADNVSEDNDVDMLVLDNLRSEAGLPRTHPNKNSQTGTVANKVQESKRQNTELIQESPKIKVFGSDSDPRSPLDSANNSTSGSVITISDDILRNRYSEHNQGPYDIDV</sequence>
<feature type="compositionally biased region" description="Polar residues" evidence="1">
    <location>
        <begin position="61"/>
        <end position="73"/>
    </location>
</feature>
<feature type="region of interest" description="Disordered" evidence="1">
    <location>
        <begin position="52"/>
        <end position="112"/>
    </location>
</feature>
<evidence type="ECO:0000256" key="1">
    <source>
        <dbReference type="SAM" id="MobiDB-lite"/>
    </source>
</evidence>
<organism evidence="2 3">
    <name type="scientific">Lasius platythorax</name>
    <dbReference type="NCBI Taxonomy" id="488582"/>
    <lineage>
        <taxon>Eukaryota</taxon>
        <taxon>Metazoa</taxon>
        <taxon>Ecdysozoa</taxon>
        <taxon>Arthropoda</taxon>
        <taxon>Hexapoda</taxon>
        <taxon>Insecta</taxon>
        <taxon>Pterygota</taxon>
        <taxon>Neoptera</taxon>
        <taxon>Endopterygota</taxon>
        <taxon>Hymenoptera</taxon>
        <taxon>Apocrita</taxon>
        <taxon>Aculeata</taxon>
        <taxon>Formicoidea</taxon>
        <taxon>Formicidae</taxon>
        <taxon>Formicinae</taxon>
        <taxon>Lasius</taxon>
        <taxon>Lasius</taxon>
    </lineage>
</organism>
<dbReference type="Proteomes" id="UP001497644">
    <property type="component" value="Chromosome 2"/>
</dbReference>
<dbReference type="AlphaFoldDB" id="A0AAV2NNJ4"/>
<dbReference type="EMBL" id="OZ034825">
    <property type="protein sequence ID" value="CAL1680909.1"/>
    <property type="molecule type" value="Genomic_DNA"/>
</dbReference>
<accession>A0AAV2NNJ4</accession>
<name>A0AAV2NNJ4_9HYME</name>
<keyword evidence="3" id="KW-1185">Reference proteome</keyword>
<protein>
    <submittedName>
        <fullName evidence="2">Uncharacterized protein</fullName>
    </submittedName>
</protein>
<evidence type="ECO:0000313" key="3">
    <source>
        <dbReference type="Proteomes" id="UP001497644"/>
    </source>
</evidence>